<evidence type="ECO:0000313" key="3">
    <source>
        <dbReference type="Proteomes" id="UP000536746"/>
    </source>
</evidence>
<dbReference type="RefSeq" id="WP_175354745.1">
    <property type="nucleotide sequence ID" value="NZ_CP018845.1"/>
</dbReference>
<feature type="signal peptide" evidence="1">
    <location>
        <begin position="1"/>
        <end position="23"/>
    </location>
</feature>
<proteinExistence type="predicted"/>
<comment type="caution">
    <text evidence="2">The sequence shown here is derived from an EMBL/GenBank/DDBJ whole genome shotgun (WGS) entry which is preliminary data.</text>
</comment>
<protein>
    <recommendedName>
        <fullName evidence="4">Lipoprotein</fullName>
    </recommendedName>
</protein>
<feature type="chain" id="PRO_5045343009" description="Lipoprotein" evidence="1">
    <location>
        <begin position="24"/>
        <end position="50"/>
    </location>
</feature>
<keyword evidence="3" id="KW-1185">Reference proteome</keyword>
<organism evidence="2 3">
    <name type="scientific">Herbaspirillum robiniae</name>
    <dbReference type="NCBI Taxonomy" id="2014887"/>
    <lineage>
        <taxon>Bacteria</taxon>
        <taxon>Pseudomonadati</taxon>
        <taxon>Pseudomonadota</taxon>
        <taxon>Betaproteobacteria</taxon>
        <taxon>Burkholderiales</taxon>
        <taxon>Oxalobacteraceae</taxon>
        <taxon>Herbaspirillum</taxon>
    </lineage>
</organism>
<evidence type="ECO:0008006" key="4">
    <source>
        <dbReference type="Google" id="ProtNLM"/>
    </source>
</evidence>
<sequence length="50" mass="4810">MKRLMTTLATALLLASLGGCVCAPWFCGPGPGGPGGGHGGWGDGGRGGPR</sequence>
<dbReference type="EMBL" id="JABFMT010000016">
    <property type="protein sequence ID" value="NUU03052.1"/>
    <property type="molecule type" value="Genomic_DNA"/>
</dbReference>
<keyword evidence="1" id="KW-0732">Signal</keyword>
<reference evidence="2 3" key="1">
    <citation type="journal article" date="2020" name="Front. Plant Sci.">
        <title>Isolation of Rhizosphere Bacteria That Improve Quality and Water Stress Tolerance in Greenhouse Ornamentals.</title>
        <authorList>
            <person name="Nordstedt N.P."/>
            <person name="Jones M.L."/>
        </authorList>
    </citation>
    <scope>NUCLEOTIDE SEQUENCE [LARGE SCALE GENOMIC DNA]</scope>
    <source>
        <strain evidence="2 3">C6C2</strain>
    </source>
</reference>
<gene>
    <name evidence="2" type="ORF">HNO84_15710</name>
</gene>
<accession>A0ABX2LX29</accession>
<evidence type="ECO:0000256" key="1">
    <source>
        <dbReference type="SAM" id="SignalP"/>
    </source>
</evidence>
<dbReference type="Proteomes" id="UP000536746">
    <property type="component" value="Unassembled WGS sequence"/>
</dbReference>
<name>A0ABX2LX29_9BURK</name>
<evidence type="ECO:0000313" key="2">
    <source>
        <dbReference type="EMBL" id="NUU03052.1"/>
    </source>
</evidence>
<dbReference type="PROSITE" id="PS51257">
    <property type="entry name" value="PROKAR_LIPOPROTEIN"/>
    <property type="match status" value="1"/>
</dbReference>